<reference evidence="3 4" key="1">
    <citation type="submission" date="2023-08" db="EMBL/GenBank/DDBJ databases">
        <title>Microbacterium sp. nov., isolated from a waste landfill.</title>
        <authorList>
            <person name="Wen W."/>
        </authorList>
    </citation>
    <scope>NUCLEOTIDE SEQUENCE [LARGE SCALE GENOMIC DNA]</scope>
    <source>
        <strain evidence="3 4">ASV81</strain>
    </source>
</reference>
<dbReference type="InterPro" id="IPR052021">
    <property type="entry name" value="Type-I_RS_S_subunit"/>
</dbReference>
<protein>
    <recommendedName>
        <fullName evidence="5">Type I restriction modification DNA specificity domain-containing protein</fullName>
    </recommendedName>
</protein>
<evidence type="ECO:0008006" key="5">
    <source>
        <dbReference type="Google" id="ProtNLM"/>
    </source>
</evidence>
<evidence type="ECO:0000313" key="3">
    <source>
        <dbReference type="EMBL" id="MDQ4214747.1"/>
    </source>
</evidence>
<comment type="caution">
    <text evidence="3">The sequence shown here is derived from an EMBL/GenBank/DDBJ whole genome shotgun (WGS) entry which is preliminary data.</text>
</comment>
<keyword evidence="4" id="KW-1185">Reference proteome</keyword>
<dbReference type="PANTHER" id="PTHR30408:SF12">
    <property type="entry name" value="TYPE I RESTRICTION ENZYME MJAVIII SPECIFICITY SUBUNIT"/>
    <property type="match status" value="1"/>
</dbReference>
<evidence type="ECO:0000256" key="2">
    <source>
        <dbReference type="ARBA" id="ARBA00023125"/>
    </source>
</evidence>
<name>A0ABU0XIR5_9MICO</name>
<gene>
    <name evidence="3" type="ORF">RBR11_12560</name>
</gene>
<dbReference type="Gene3D" id="3.90.220.20">
    <property type="entry name" value="DNA methylase specificity domains"/>
    <property type="match status" value="2"/>
</dbReference>
<organism evidence="3 4">
    <name type="scientific">Microbacterium capsulatum</name>
    <dbReference type="NCBI Taxonomy" id="3041921"/>
    <lineage>
        <taxon>Bacteria</taxon>
        <taxon>Bacillati</taxon>
        <taxon>Actinomycetota</taxon>
        <taxon>Actinomycetes</taxon>
        <taxon>Micrococcales</taxon>
        <taxon>Microbacteriaceae</taxon>
        <taxon>Microbacterium</taxon>
    </lineage>
</organism>
<dbReference type="Proteomes" id="UP001230289">
    <property type="component" value="Unassembled WGS sequence"/>
</dbReference>
<accession>A0ABU0XIR5</accession>
<keyword evidence="1" id="KW-0680">Restriction system</keyword>
<evidence type="ECO:0000313" key="4">
    <source>
        <dbReference type="Proteomes" id="UP001230289"/>
    </source>
</evidence>
<dbReference type="InterPro" id="IPR044946">
    <property type="entry name" value="Restrct_endonuc_typeI_TRD_sf"/>
</dbReference>
<dbReference type="RefSeq" id="WP_308489692.1">
    <property type="nucleotide sequence ID" value="NZ_JAVFCB010000007.1"/>
</dbReference>
<dbReference type="EMBL" id="JAVFCB010000007">
    <property type="protein sequence ID" value="MDQ4214747.1"/>
    <property type="molecule type" value="Genomic_DNA"/>
</dbReference>
<dbReference type="SUPFAM" id="SSF116734">
    <property type="entry name" value="DNA methylase specificity domain"/>
    <property type="match status" value="2"/>
</dbReference>
<keyword evidence="2" id="KW-0238">DNA-binding</keyword>
<proteinExistence type="predicted"/>
<sequence length="389" mass="42290">MTQNITIGDAVTVERGTTYKSGLIGEPGPVLLGLGTIQRNGGFRGDSLRTYGGESPDKLLVRPGELYASLKDVTQSADLLGAVARVPVDGPVGRLTQDTVRLDLTGVVEADYLYWVMRTPQYRAYCRAHATGTTNLGLPRDDFFSFSFPAPSDERNSLVCLLGALDDKINSNRRLISLIPQLIRSRVNALLLIETKLVPASRLATFVNGGAFTKGATGTGRMVIRIADLNSGPGPSTVYNDLEVPEDKTVRAGDILMSWSGSLGVYRWARDEAIVNQHIFKVIPSGYPAWLVFDRVEAVIEIFQGIAKDKATTMGHIQRGHLDSTLVDLPTSGAIERLDEDLGPLWRRLLVAEQEMLKLATLRDALLPELLSGRIRVPEAARAVEGAIA</sequence>
<dbReference type="PANTHER" id="PTHR30408">
    <property type="entry name" value="TYPE-1 RESTRICTION ENZYME ECOKI SPECIFICITY PROTEIN"/>
    <property type="match status" value="1"/>
</dbReference>
<evidence type="ECO:0000256" key="1">
    <source>
        <dbReference type="ARBA" id="ARBA00022747"/>
    </source>
</evidence>